<accession>A0A4U7AQ59</accession>
<comment type="similarity">
    <text evidence="3">Belongs to the glycosyltransferase 22 family. PIGB subfamily.</text>
</comment>
<keyword evidence="7 12" id="KW-0812">Transmembrane</keyword>
<dbReference type="InterPro" id="IPR005599">
    <property type="entry name" value="GPI_mannosylTrfase"/>
</dbReference>
<dbReference type="GO" id="GO:0006506">
    <property type="term" value="P:GPI anchor biosynthetic process"/>
    <property type="evidence" value="ECO:0007669"/>
    <property type="project" value="UniProtKB-UniPathway"/>
</dbReference>
<feature type="transmembrane region" description="Helical" evidence="12">
    <location>
        <begin position="95"/>
        <end position="116"/>
    </location>
</feature>
<reference evidence="15 16" key="1">
    <citation type="submission" date="2018-02" db="EMBL/GenBank/DDBJ databases">
        <title>Draft genome sequences of Elsinoe sp., causing black scab on jojoba.</title>
        <authorList>
            <person name="Stodart B."/>
            <person name="Jeffress S."/>
            <person name="Ash G."/>
            <person name="Arun Chinnappa K."/>
        </authorList>
    </citation>
    <scope>NUCLEOTIDE SEQUENCE [LARGE SCALE GENOMIC DNA]</scope>
    <source>
        <strain evidence="15 16">Hillstone_2</strain>
    </source>
</reference>
<dbReference type="PANTHER" id="PTHR22760">
    <property type="entry name" value="GLYCOSYLTRANSFERASE"/>
    <property type="match status" value="1"/>
</dbReference>
<evidence type="ECO:0000256" key="1">
    <source>
        <dbReference type="ARBA" id="ARBA00004477"/>
    </source>
</evidence>
<comment type="pathway">
    <text evidence="2">Glycolipid biosynthesis; glycosylphosphatidylinositol-anchor biosynthesis.</text>
</comment>
<feature type="signal peptide" evidence="14">
    <location>
        <begin position="1"/>
        <end position="22"/>
    </location>
</feature>
<dbReference type="EC" id="2.4.1.-" evidence="12"/>
<evidence type="ECO:0000256" key="12">
    <source>
        <dbReference type="RuleBase" id="RU363075"/>
    </source>
</evidence>
<evidence type="ECO:0000256" key="2">
    <source>
        <dbReference type="ARBA" id="ARBA00004687"/>
    </source>
</evidence>
<evidence type="ECO:0000256" key="5">
    <source>
        <dbReference type="ARBA" id="ARBA00022676"/>
    </source>
</evidence>
<sequence length="605" mass="68787">MRPPTNATNVLLFLLAIRILNAFTVETFFQPDEYFQSLEPAWQIAFGKQGGPWITWEWREHLRSSMHPYIFAACYKGAAQLTSILQLDNHTKGKLFIAAPKVLQAVFAALMDFYIWKFSVKHHGLRSQASLVTLFICIFSPWQWFCSTRTLMNSLECTLTAAALYYWPWETFTGVASTKRVPDRGSLVLSFILAATASVLRAPNIIIWAVIGACSVMYRLWLWQRALPVLSQVLLLATLCGSQVLLWSALADYQYYGRPVLPPLRFIQFNVVESLAVFYGSNRKDYYLTEGFPILLTTFLPFALHGMYTCLRNTLSLRGHSKLSLPARTAAVRDTTLILVTITTVAILSTIPHKEVRFLYPLLPILHNFAAPSLTNFFAPFPFPRLTYRKILLFLLLTFNVLLSLYASLIHQRGVISVTHYLRHAHEARQAAPPPKNPAPDAGAINLGDSEEVTTTVAFLMPCHSTPWRSHLVHAGIKAWALTCEPPLNKTLAERETYLDEADEFYARPTWWLGENMVGTNTIAGTSGTRTKGRGVWTRGNEEDDEGKRKWPLYLVFFEQLEPVMRTYLGQTGYGECWRGFNSHFHDDWRRKGDVVVWCMEGVGR</sequence>
<evidence type="ECO:0000256" key="3">
    <source>
        <dbReference type="ARBA" id="ARBA00006065"/>
    </source>
</evidence>
<evidence type="ECO:0000313" key="16">
    <source>
        <dbReference type="Proteomes" id="UP000308133"/>
    </source>
</evidence>
<keyword evidence="10 12" id="KW-0472">Membrane</keyword>
<feature type="region of interest" description="Disordered" evidence="13">
    <location>
        <begin position="523"/>
        <end position="545"/>
    </location>
</feature>
<dbReference type="UniPathway" id="UPA00196"/>
<dbReference type="GO" id="GO:0000026">
    <property type="term" value="F:alpha-1,2-mannosyltransferase activity"/>
    <property type="evidence" value="ECO:0007669"/>
    <property type="project" value="TreeGrafter"/>
</dbReference>
<evidence type="ECO:0000313" key="15">
    <source>
        <dbReference type="EMBL" id="TKX18680.1"/>
    </source>
</evidence>
<dbReference type="PANTHER" id="PTHR22760:SF4">
    <property type="entry name" value="GPI MANNOSYLTRANSFERASE 3"/>
    <property type="match status" value="1"/>
</dbReference>
<proteinExistence type="inferred from homology"/>
<keyword evidence="8 12" id="KW-0256">Endoplasmic reticulum</keyword>
<feature type="chain" id="PRO_5020774675" description="Mannosyltransferase" evidence="14">
    <location>
        <begin position="23"/>
        <end position="605"/>
    </location>
</feature>
<feature type="transmembrane region" description="Helical" evidence="12">
    <location>
        <begin position="205"/>
        <end position="222"/>
    </location>
</feature>
<evidence type="ECO:0000256" key="8">
    <source>
        <dbReference type="ARBA" id="ARBA00022824"/>
    </source>
</evidence>
<name>A0A4U7AQ59_9PEZI</name>
<comment type="function">
    <text evidence="11">Mannosyltransferase involved in glycosylphosphatidylinositol-anchor biosynthesis. Transfers the third mannose to Man2-GlcN-acyl-PI during GPI precursor assembly.</text>
</comment>
<evidence type="ECO:0000256" key="7">
    <source>
        <dbReference type="ARBA" id="ARBA00022692"/>
    </source>
</evidence>
<keyword evidence="14" id="KW-0732">Signal</keyword>
<evidence type="ECO:0000256" key="9">
    <source>
        <dbReference type="ARBA" id="ARBA00022989"/>
    </source>
</evidence>
<comment type="subcellular location">
    <subcellularLocation>
        <location evidence="1 12">Endoplasmic reticulum membrane</location>
        <topology evidence="1 12">Multi-pass membrane protein</topology>
    </subcellularLocation>
</comment>
<keyword evidence="9 12" id="KW-1133">Transmembrane helix</keyword>
<evidence type="ECO:0000256" key="6">
    <source>
        <dbReference type="ARBA" id="ARBA00022679"/>
    </source>
</evidence>
<feature type="transmembrane region" description="Helical" evidence="12">
    <location>
        <begin position="234"/>
        <end position="256"/>
    </location>
</feature>
<evidence type="ECO:0000256" key="13">
    <source>
        <dbReference type="SAM" id="MobiDB-lite"/>
    </source>
</evidence>
<dbReference type="EMBL" id="PTQR01000128">
    <property type="protein sequence ID" value="TKX18680.1"/>
    <property type="molecule type" value="Genomic_DNA"/>
</dbReference>
<comment type="caution">
    <text evidence="15">The sequence shown here is derived from an EMBL/GenBank/DDBJ whole genome shotgun (WGS) entry which is preliminary data.</text>
</comment>
<feature type="transmembrane region" description="Helical" evidence="12">
    <location>
        <begin position="291"/>
        <end position="311"/>
    </location>
</feature>
<protein>
    <recommendedName>
        <fullName evidence="12">Mannosyltransferase</fullName>
        <ecNumber evidence="12">2.4.1.-</ecNumber>
    </recommendedName>
</protein>
<dbReference type="Proteomes" id="UP000308133">
    <property type="component" value="Unassembled WGS sequence"/>
</dbReference>
<feature type="transmembrane region" description="Helical" evidence="12">
    <location>
        <begin position="358"/>
        <end position="379"/>
    </location>
</feature>
<keyword evidence="6 15" id="KW-0808">Transferase</keyword>
<dbReference type="AlphaFoldDB" id="A0A4U7AQ59"/>
<keyword evidence="5 12" id="KW-0328">Glycosyltransferase</keyword>
<feature type="transmembrane region" description="Helical" evidence="12">
    <location>
        <begin position="331"/>
        <end position="352"/>
    </location>
</feature>
<organism evidence="15 16">
    <name type="scientific">Elsinoe australis</name>
    <dbReference type="NCBI Taxonomy" id="40998"/>
    <lineage>
        <taxon>Eukaryota</taxon>
        <taxon>Fungi</taxon>
        <taxon>Dikarya</taxon>
        <taxon>Ascomycota</taxon>
        <taxon>Pezizomycotina</taxon>
        <taxon>Dothideomycetes</taxon>
        <taxon>Dothideomycetidae</taxon>
        <taxon>Myriangiales</taxon>
        <taxon>Elsinoaceae</taxon>
        <taxon>Elsinoe</taxon>
    </lineage>
</organism>
<evidence type="ECO:0000256" key="4">
    <source>
        <dbReference type="ARBA" id="ARBA00022502"/>
    </source>
</evidence>
<keyword evidence="4" id="KW-0337">GPI-anchor biosynthesis</keyword>
<gene>
    <name evidence="15" type="ORF">C1H76_9470</name>
</gene>
<feature type="transmembrane region" description="Helical" evidence="12">
    <location>
        <begin position="391"/>
        <end position="409"/>
    </location>
</feature>
<evidence type="ECO:0000256" key="14">
    <source>
        <dbReference type="SAM" id="SignalP"/>
    </source>
</evidence>
<feature type="transmembrane region" description="Helical" evidence="12">
    <location>
        <begin position="128"/>
        <end position="145"/>
    </location>
</feature>
<dbReference type="GO" id="GO:0005789">
    <property type="term" value="C:endoplasmic reticulum membrane"/>
    <property type="evidence" value="ECO:0007669"/>
    <property type="project" value="UniProtKB-SubCell"/>
</dbReference>
<evidence type="ECO:0000256" key="10">
    <source>
        <dbReference type="ARBA" id="ARBA00023136"/>
    </source>
</evidence>
<dbReference type="Pfam" id="PF03901">
    <property type="entry name" value="Glyco_transf_22"/>
    <property type="match status" value="1"/>
</dbReference>
<evidence type="ECO:0000256" key="11">
    <source>
        <dbReference type="ARBA" id="ARBA00024708"/>
    </source>
</evidence>